<dbReference type="OrthoDB" id="2152029at2759"/>
<feature type="domain" description="Alpha/beta hydrolase fold-3" evidence="1">
    <location>
        <begin position="90"/>
        <end position="228"/>
    </location>
</feature>
<protein>
    <recommendedName>
        <fullName evidence="1">Alpha/beta hydrolase fold-3 domain-containing protein</fullName>
    </recommendedName>
</protein>
<dbReference type="PANTHER" id="PTHR23024:SF24">
    <property type="entry name" value="ALPHA_BETA HYDROLASE FOLD-3 DOMAIN-CONTAINING PROTEIN"/>
    <property type="match status" value="1"/>
</dbReference>
<dbReference type="InterPro" id="IPR029058">
    <property type="entry name" value="AB_hydrolase_fold"/>
</dbReference>
<accession>K0SV74</accession>
<dbReference type="Gene3D" id="3.40.50.1820">
    <property type="entry name" value="alpha/beta hydrolase"/>
    <property type="match status" value="1"/>
</dbReference>
<name>K0SV74_THAOC</name>
<comment type="caution">
    <text evidence="2">The sequence shown here is derived from an EMBL/GenBank/DDBJ whole genome shotgun (WGS) entry which is preliminary data.</text>
</comment>
<dbReference type="Pfam" id="PF07859">
    <property type="entry name" value="Abhydrolase_3"/>
    <property type="match status" value="1"/>
</dbReference>
<gene>
    <name evidence="2" type="ORF">THAOC_08368</name>
</gene>
<dbReference type="SUPFAM" id="SSF53474">
    <property type="entry name" value="alpha/beta-Hydrolases"/>
    <property type="match status" value="1"/>
</dbReference>
<proteinExistence type="predicted"/>
<reference evidence="2 3" key="1">
    <citation type="journal article" date="2012" name="Genome Biol.">
        <title>Genome and low-iron response of an oceanic diatom adapted to chronic iron limitation.</title>
        <authorList>
            <person name="Lommer M."/>
            <person name="Specht M."/>
            <person name="Roy A.S."/>
            <person name="Kraemer L."/>
            <person name="Andreson R."/>
            <person name="Gutowska M.A."/>
            <person name="Wolf J."/>
            <person name="Bergner S.V."/>
            <person name="Schilhabel M.B."/>
            <person name="Klostermeier U.C."/>
            <person name="Beiko R.G."/>
            <person name="Rosenstiel P."/>
            <person name="Hippler M."/>
            <person name="Laroche J."/>
        </authorList>
    </citation>
    <scope>NUCLEOTIDE SEQUENCE [LARGE SCALE GENOMIC DNA]</scope>
    <source>
        <strain evidence="2 3">CCMP1005</strain>
    </source>
</reference>
<dbReference type="Proteomes" id="UP000266841">
    <property type="component" value="Unassembled WGS sequence"/>
</dbReference>
<organism evidence="2 3">
    <name type="scientific">Thalassiosira oceanica</name>
    <name type="common">Marine diatom</name>
    <dbReference type="NCBI Taxonomy" id="159749"/>
    <lineage>
        <taxon>Eukaryota</taxon>
        <taxon>Sar</taxon>
        <taxon>Stramenopiles</taxon>
        <taxon>Ochrophyta</taxon>
        <taxon>Bacillariophyta</taxon>
        <taxon>Coscinodiscophyceae</taxon>
        <taxon>Thalassiosirophycidae</taxon>
        <taxon>Thalassiosirales</taxon>
        <taxon>Thalassiosiraceae</taxon>
        <taxon>Thalassiosira</taxon>
    </lineage>
</organism>
<evidence type="ECO:0000313" key="2">
    <source>
        <dbReference type="EMBL" id="EJK70283.1"/>
    </source>
</evidence>
<dbReference type="InterPro" id="IPR013094">
    <property type="entry name" value="AB_hydrolase_3"/>
</dbReference>
<dbReference type="EMBL" id="AGNL01008765">
    <property type="protein sequence ID" value="EJK70283.1"/>
    <property type="molecule type" value="Genomic_DNA"/>
</dbReference>
<dbReference type="GO" id="GO:0016787">
    <property type="term" value="F:hydrolase activity"/>
    <property type="evidence" value="ECO:0007669"/>
    <property type="project" value="InterPro"/>
</dbReference>
<dbReference type="PANTHER" id="PTHR23024">
    <property type="entry name" value="ARYLACETAMIDE DEACETYLASE"/>
    <property type="match status" value="1"/>
</dbReference>
<dbReference type="AlphaFoldDB" id="K0SV74"/>
<evidence type="ECO:0000259" key="1">
    <source>
        <dbReference type="Pfam" id="PF07859"/>
    </source>
</evidence>
<keyword evidence="3" id="KW-1185">Reference proteome</keyword>
<evidence type="ECO:0000313" key="3">
    <source>
        <dbReference type="Proteomes" id="UP000266841"/>
    </source>
</evidence>
<sequence length="379" mass="41886">MATVQFRLRLSQCTSKLRCIGFADLSSDTSSPPLGTMVICPTKVDLDNEDDVASSLACMERGRPDGGPEMEVTLLTKKNSGSVKDDNILLMYLHGGGFTVRGGKNMLSHQIFTEMLKQDDKLMGRATFAIVEYRLAPLSHYPDATNDSMLALEYLVKTKGLGNSGVHIIGQSAGATLAMEVTLKSMSVDGLSVDSFLVDEPMIPLPRKNSNNNTWAFDSDSFRRYAWTSMPSTRWLEWSLMAYSGISFSELEESTIPIGMIETPVDITGGALSPEKWTQAVEEGGVPGLPHLLLVTALGDPLRSGGQYFKQVYEQVLMAAGETKPESKLSYMEAVSGHAGLYIFEPALFKRLMTVFLDKIRSVRRQRRFREDQLQNLNE</sequence>
<dbReference type="InterPro" id="IPR050466">
    <property type="entry name" value="Carboxylest/Gibb_receptor"/>
</dbReference>